<evidence type="ECO:0000313" key="2">
    <source>
        <dbReference type="EMBL" id="KAJ1150240.1"/>
    </source>
</evidence>
<feature type="compositionally biased region" description="Basic residues" evidence="1">
    <location>
        <begin position="1"/>
        <end position="12"/>
    </location>
</feature>
<dbReference type="Proteomes" id="UP001066276">
    <property type="component" value="Chromosome 5"/>
</dbReference>
<reference evidence="2" key="1">
    <citation type="journal article" date="2022" name="bioRxiv">
        <title>Sequencing and chromosome-scale assembly of the giantPleurodeles waltlgenome.</title>
        <authorList>
            <person name="Brown T."/>
            <person name="Elewa A."/>
            <person name="Iarovenko S."/>
            <person name="Subramanian E."/>
            <person name="Araus A.J."/>
            <person name="Petzold A."/>
            <person name="Susuki M."/>
            <person name="Suzuki K.-i.T."/>
            <person name="Hayashi T."/>
            <person name="Toyoda A."/>
            <person name="Oliveira C."/>
            <person name="Osipova E."/>
            <person name="Leigh N.D."/>
            <person name="Simon A."/>
            <person name="Yun M.H."/>
        </authorList>
    </citation>
    <scope>NUCLEOTIDE SEQUENCE</scope>
    <source>
        <strain evidence="2">20211129_DDA</strain>
        <tissue evidence="2">Liver</tissue>
    </source>
</reference>
<organism evidence="2 3">
    <name type="scientific">Pleurodeles waltl</name>
    <name type="common">Iberian ribbed newt</name>
    <dbReference type="NCBI Taxonomy" id="8319"/>
    <lineage>
        <taxon>Eukaryota</taxon>
        <taxon>Metazoa</taxon>
        <taxon>Chordata</taxon>
        <taxon>Craniata</taxon>
        <taxon>Vertebrata</taxon>
        <taxon>Euteleostomi</taxon>
        <taxon>Amphibia</taxon>
        <taxon>Batrachia</taxon>
        <taxon>Caudata</taxon>
        <taxon>Salamandroidea</taxon>
        <taxon>Salamandridae</taxon>
        <taxon>Pleurodelinae</taxon>
        <taxon>Pleurodeles</taxon>
    </lineage>
</organism>
<gene>
    <name evidence="2" type="ORF">NDU88_003035</name>
</gene>
<evidence type="ECO:0000313" key="3">
    <source>
        <dbReference type="Proteomes" id="UP001066276"/>
    </source>
</evidence>
<comment type="caution">
    <text evidence="2">The sequence shown here is derived from an EMBL/GenBank/DDBJ whole genome shotgun (WGS) entry which is preliminary data.</text>
</comment>
<feature type="region of interest" description="Disordered" evidence="1">
    <location>
        <begin position="1"/>
        <end position="34"/>
    </location>
</feature>
<dbReference type="AlphaFoldDB" id="A0AAV7RDQ2"/>
<name>A0AAV7RDQ2_PLEWA</name>
<dbReference type="EMBL" id="JANPWB010000009">
    <property type="protein sequence ID" value="KAJ1150240.1"/>
    <property type="molecule type" value="Genomic_DNA"/>
</dbReference>
<feature type="region of interest" description="Disordered" evidence="1">
    <location>
        <begin position="63"/>
        <end position="104"/>
    </location>
</feature>
<feature type="compositionally biased region" description="Basic residues" evidence="1">
    <location>
        <begin position="69"/>
        <end position="88"/>
    </location>
</feature>
<protein>
    <submittedName>
        <fullName evidence="2">Uncharacterized protein</fullName>
    </submittedName>
</protein>
<evidence type="ECO:0000256" key="1">
    <source>
        <dbReference type="SAM" id="MobiDB-lite"/>
    </source>
</evidence>
<sequence length="104" mass="11949">MQPYFPKRRKKQGQCCDRKFDPRATGSMQSRAGTMQPHFLRGINAVSAIHQKFPRISHQIDAAPVTSSRKPRISMHHPQGVRKPRNPKRIQVYAPEIDAKRAVH</sequence>
<proteinExistence type="predicted"/>
<keyword evidence="3" id="KW-1185">Reference proteome</keyword>
<accession>A0AAV7RDQ2</accession>